<feature type="non-terminal residue" evidence="7">
    <location>
        <position position="1"/>
    </location>
</feature>
<evidence type="ECO:0000256" key="4">
    <source>
        <dbReference type="SAM" id="MobiDB-lite"/>
    </source>
</evidence>
<keyword evidence="1" id="KW-0175">Coiled coil</keyword>
<dbReference type="AlphaFoldDB" id="A0A1D1Z0J4"/>
<feature type="compositionally biased region" description="Basic and acidic residues" evidence="4">
    <location>
        <begin position="505"/>
        <end position="514"/>
    </location>
</feature>
<feature type="region of interest" description="Disordered" evidence="4">
    <location>
        <begin position="104"/>
        <end position="126"/>
    </location>
</feature>
<feature type="domain" description="XS" evidence="5">
    <location>
        <begin position="253"/>
        <end position="366"/>
    </location>
</feature>
<evidence type="ECO:0000256" key="3">
    <source>
        <dbReference type="ARBA" id="ARBA00024022"/>
    </source>
</evidence>
<evidence type="ECO:0000256" key="1">
    <source>
        <dbReference type="ARBA" id="ARBA00023054"/>
    </source>
</evidence>
<dbReference type="GO" id="GO:0051607">
    <property type="term" value="P:defense response to virus"/>
    <property type="evidence" value="ECO:0007669"/>
    <property type="project" value="InterPro"/>
</dbReference>
<evidence type="ECO:0000259" key="5">
    <source>
        <dbReference type="Pfam" id="PF03468"/>
    </source>
</evidence>
<protein>
    <submittedName>
        <fullName evidence="7">Protein SUPPRESSOR OF GENE SILENCING 3</fullName>
    </submittedName>
</protein>
<accession>A0A1D1Z0J4</accession>
<feature type="region of interest" description="Disordered" evidence="4">
    <location>
        <begin position="474"/>
        <end position="546"/>
    </location>
</feature>
<evidence type="ECO:0000256" key="2">
    <source>
        <dbReference type="ARBA" id="ARBA00023158"/>
    </source>
</evidence>
<dbReference type="Pfam" id="PF03468">
    <property type="entry name" value="XS"/>
    <property type="match status" value="1"/>
</dbReference>
<name>A0A1D1Z0J4_9ARAE</name>
<organism evidence="7">
    <name type="scientific">Anthurium amnicola</name>
    <dbReference type="NCBI Taxonomy" id="1678845"/>
    <lineage>
        <taxon>Eukaryota</taxon>
        <taxon>Viridiplantae</taxon>
        <taxon>Streptophyta</taxon>
        <taxon>Embryophyta</taxon>
        <taxon>Tracheophyta</taxon>
        <taxon>Spermatophyta</taxon>
        <taxon>Magnoliopsida</taxon>
        <taxon>Liliopsida</taxon>
        <taxon>Araceae</taxon>
        <taxon>Pothoideae</taxon>
        <taxon>Potheae</taxon>
        <taxon>Anthurium</taxon>
    </lineage>
</organism>
<dbReference type="PANTHER" id="PTHR46602:SF1">
    <property type="entry name" value="PROTEIN SUPPRESSOR OF GENE SILENCING 3"/>
    <property type="match status" value="1"/>
</dbReference>
<feature type="domain" description="Zinc finger-XS" evidence="6">
    <location>
        <begin position="173"/>
        <end position="211"/>
    </location>
</feature>
<comment type="similarity">
    <text evidence="3">Belongs to the SGS3 family.</text>
</comment>
<dbReference type="EMBL" id="GDJX01007535">
    <property type="protein sequence ID" value="JAT60401.1"/>
    <property type="molecule type" value="Transcribed_RNA"/>
</dbReference>
<dbReference type="InterPro" id="IPR038588">
    <property type="entry name" value="XS_domain_sf"/>
</dbReference>
<evidence type="ECO:0000313" key="7">
    <source>
        <dbReference type="EMBL" id="JAT60401.1"/>
    </source>
</evidence>
<sequence length="546" mass="62135">PTSFTTSPEFSTLLLRSSSLFAMSSPESRPLNRPTSPSPPGFLRRCRTTGSEPSHSPWRRPNPTFHGAVGGRVGRTRSSDVSPFERSGTNFVTPHRRTYRYRRVDGNDDPVTAGRGDGDNDDDWMCDDDVFDDDGGELSREEVRKSSWLRDFLPRMEKLKPEEIHDPSVTALCPACKGGPGGSQWFRGFQALLDHARTVRAKRVRLHRRFAEILDEELRARSGRPPVEAGEASHQAAGEKWLGLGGADGEAGDRMVLWPPMVVVLNTRWAKDESSDKWVGMGNRDLMEYFKEYEPVKARNAYGSYGHSGASLLTFDSSVLGYHQAERLHNHFIQEGRGKYEWHKQKPWKQDTDKRLLYGYMAIKEEELNIFSTGDKQKLKYELKPYQMVVGNPLKEMHGSKEKKALLEIQIAKEIEQKTYLDDKLRQRGLEMEATRRRFAEQSDEHNKEIESMHEYCEILRSKLRDSELALEEMMQKQSCTSSLPSTGDEQGAASSTDLGNLMNRDGEHDKPDNEMDEIAEEEVYLGTNDDSADKKKKRPLLQGFP</sequence>
<dbReference type="InterPro" id="IPR005380">
    <property type="entry name" value="XS_domain"/>
</dbReference>
<dbReference type="Pfam" id="PF03470">
    <property type="entry name" value="zf-XS"/>
    <property type="match status" value="1"/>
</dbReference>
<keyword evidence="2" id="KW-0943">RNA-mediated gene silencing</keyword>
<dbReference type="InterPro" id="IPR044287">
    <property type="entry name" value="SGS3"/>
</dbReference>
<proteinExistence type="inferred from homology"/>
<feature type="compositionally biased region" description="Acidic residues" evidence="4">
    <location>
        <begin position="515"/>
        <end position="524"/>
    </location>
</feature>
<dbReference type="GO" id="GO:0031047">
    <property type="term" value="P:regulatory ncRNA-mediated gene silencing"/>
    <property type="evidence" value="ECO:0007669"/>
    <property type="project" value="UniProtKB-KW"/>
</dbReference>
<dbReference type="InterPro" id="IPR005381">
    <property type="entry name" value="Znf-XS_domain"/>
</dbReference>
<evidence type="ECO:0000259" key="6">
    <source>
        <dbReference type="Pfam" id="PF03470"/>
    </source>
</evidence>
<gene>
    <name evidence="7" type="primary">SGS3_25</name>
    <name evidence="7" type="ORF">g.43907</name>
</gene>
<dbReference type="PANTHER" id="PTHR46602">
    <property type="entry name" value="PROTEIN SUPPRESSOR OF GENE SILENCING 3"/>
    <property type="match status" value="1"/>
</dbReference>
<reference evidence="7" key="1">
    <citation type="submission" date="2015-07" db="EMBL/GenBank/DDBJ databases">
        <title>Transcriptome Assembly of Anthurium amnicola.</title>
        <authorList>
            <person name="Suzuki J."/>
        </authorList>
    </citation>
    <scope>NUCLEOTIDE SEQUENCE</scope>
</reference>
<feature type="region of interest" description="Disordered" evidence="4">
    <location>
        <begin position="22"/>
        <end position="89"/>
    </location>
</feature>
<dbReference type="Gene3D" id="3.30.70.2890">
    <property type="entry name" value="XS domain"/>
    <property type="match status" value="1"/>
</dbReference>
<feature type="compositionally biased region" description="Polar residues" evidence="4">
    <location>
        <begin position="476"/>
        <end position="499"/>
    </location>
</feature>